<dbReference type="AlphaFoldDB" id="A0A2G9TI92"/>
<evidence type="ECO:0000313" key="1">
    <source>
        <dbReference type="EMBL" id="PIO57252.1"/>
    </source>
</evidence>
<proteinExistence type="predicted"/>
<organism evidence="1 2">
    <name type="scientific">Teladorsagia circumcincta</name>
    <name type="common">Brown stomach worm</name>
    <name type="synonym">Ostertagia circumcincta</name>
    <dbReference type="NCBI Taxonomy" id="45464"/>
    <lineage>
        <taxon>Eukaryota</taxon>
        <taxon>Metazoa</taxon>
        <taxon>Ecdysozoa</taxon>
        <taxon>Nematoda</taxon>
        <taxon>Chromadorea</taxon>
        <taxon>Rhabditida</taxon>
        <taxon>Rhabditina</taxon>
        <taxon>Rhabditomorpha</taxon>
        <taxon>Strongyloidea</taxon>
        <taxon>Trichostrongylidae</taxon>
        <taxon>Teladorsagia</taxon>
    </lineage>
</organism>
<reference evidence="1 2" key="1">
    <citation type="submission" date="2015-09" db="EMBL/GenBank/DDBJ databases">
        <title>Draft genome of the parasitic nematode Teladorsagia circumcincta isolate WARC Sus (inbred).</title>
        <authorList>
            <person name="Mitreva M."/>
        </authorList>
    </citation>
    <scope>NUCLEOTIDE SEQUENCE [LARGE SCALE GENOMIC DNA]</scope>
    <source>
        <strain evidence="1 2">S</strain>
    </source>
</reference>
<gene>
    <name evidence="1" type="ORF">TELCIR_21344</name>
</gene>
<accession>A0A2G9TI92</accession>
<name>A0A2G9TI92_TELCI</name>
<protein>
    <submittedName>
        <fullName evidence="1">Uncharacterized protein</fullName>
    </submittedName>
</protein>
<evidence type="ECO:0000313" key="2">
    <source>
        <dbReference type="Proteomes" id="UP000230423"/>
    </source>
</evidence>
<keyword evidence="2" id="KW-1185">Reference proteome</keyword>
<dbReference type="Proteomes" id="UP000230423">
    <property type="component" value="Unassembled WGS sequence"/>
</dbReference>
<sequence length="83" mass="9612">MKEMEAHIKLIEKGTVNRASILMLMTPLCNFVERLEMELTNTKNLLTDIEARQADLTTEMEHVESVSRILNRVARNPEESKQK</sequence>
<dbReference type="EMBL" id="KZ366688">
    <property type="protein sequence ID" value="PIO57252.1"/>
    <property type="molecule type" value="Genomic_DNA"/>
</dbReference>
<dbReference type="OrthoDB" id="5848209at2759"/>